<dbReference type="SUPFAM" id="SSF53474">
    <property type="entry name" value="alpha/beta-Hydrolases"/>
    <property type="match status" value="1"/>
</dbReference>
<accession>A0A3G8JH89</accession>
<organism evidence="2 3">
    <name type="scientific">Gordonia insulae</name>
    <dbReference type="NCBI Taxonomy" id="2420509"/>
    <lineage>
        <taxon>Bacteria</taxon>
        <taxon>Bacillati</taxon>
        <taxon>Actinomycetota</taxon>
        <taxon>Actinomycetes</taxon>
        <taxon>Mycobacteriales</taxon>
        <taxon>Gordoniaceae</taxon>
        <taxon>Gordonia</taxon>
    </lineage>
</organism>
<name>A0A3G8JH89_9ACTN</name>
<reference evidence="2 3" key="1">
    <citation type="submission" date="2018-11" db="EMBL/GenBank/DDBJ databases">
        <title>Gordonia insulae sp. nov., isolated from an island soil.</title>
        <authorList>
            <person name="Kim Y.S."/>
            <person name="Kim S.B."/>
        </authorList>
    </citation>
    <scope>NUCLEOTIDE SEQUENCE [LARGE SCALE GENOMIC DNA]</scope>
    <source>
        <strain evidence="2 3">MMS17-SY073</strain>
    </source>
</reference>
<proteinExistence type="predicted"/>
<sequence length="424" mass="45110">MDLSSDRSREIRALASLGRVELSRAVSGVAGIHASISRGVFAGLDRALGGWSRSARTIHDAISMAVYTTTAESVEIAGGLAELAADTAGEVPSQTRRGAAAIGFLNGLIGDQLADERSPLATEMSLRSGGVRVATTADDLARAYPDATGHITVFLHGLMETEYAWDFGGQATYGARLRADIGSTEVLIRYNSGRHISDNGRDLAQLLADIVLLWPVPVTSVSLIGHSMGGLVLRSACHTGVESGAYWPSLVRHTVCLGTPHLGAPMAKGVHVATAALRATAMTRPFGDFLGRRSDGVRDLLHGTITADGRNVVDRDAIRQPAVDNPPLMHTARHLFVTASITHDPDHPVGRLIGDGLVRGSSGRGRDRIRHIGFHGDDGLHIGGAHHFTLLNDDEVHRWLRERLGPQAQLTARHADLDRGFAVG</sequence>
<dbReference type="Pfam" id="PF07819">
    <property type="entry name" value="PGAP1"/>
    <property type="match status" value="1"/>
</dbReference>
<dbReference type="GO" id="GO:0016788">
    <property type="term" value="F:hydrolase activity, acting on ester bonds"/>
    <property type="evidence" value="ECO:0007669"/>
    <property type="project" value="InterPro"/>
</dbReference>
<protein>
    <recommendedName>
        <fullName evidence="1">GPI inositol-deacylase PGAP1-like alpha/beta domain-containing protein</fullName>
    </recommendedName>
</protein>
<dbReference type="OrthoDB" id="8871309at2"/>
<gene>
    <name evidence="2" type="ORF">D7316_01043</name>
</gene>
<evidence type="ECO:0000313" key="3">
    <source>
        <dbReference type="Proteomes" id="UP000271469"/>
    </source>
</evidence>
<dbReference type="EMBL" id="CP033972">
    <property type="protein sequence ID" value="AZG44457.1"/>
    <property type="molecule type" value="Genomic_DNA"/>
</dbReference>
<dbReference type="InterPro" id="IPR012908">
    <property type="entry name" value="PGAP1-ab_dom-like"/>
</dbReference>
<dbReference type="Gene3D" id="3.40.50.1820">
    <property type="entry name" value="alpha/beta hydrolase"/>
    <property type="match status" value="1"/>
</dbReference>
<dbReference type="Proteomes" id="UP000271469">
    <property type="component" value="Chromosome"/>
</dbReference>
<feature type="domain" description="GPI inositol-deacylase PGAP1-like alpha/beta" evidence="1">
    <location>
        <begin position="193"/>
        <end position="268"/>
    </location>
</feature>
<dbReference type="AlphaFoldDB" id="A0A3G8JH89"/>
<dbReference type="KEGG" id="gom:D7316_01043"/>
<keyword evidence="3" id="KW-1185">Reference proteome</keyword>
<dbReference type="InterPro" id="IPR029058">
    <property type="entry name" value="AB_hydrolase_fold"/>
</dbReference>
<evidence type="ECO:0000259" key="1">
    <source>
        <dbReference type="Pfam" id="PF07819"/>
    </source>
</evidence>
<dbReference type="RefSeq" id="WP_124707322.1">
    <property type="nucleotide sequence ID" value="NZ_CP033972.1"/>
</dbReference>
<evidence type="ECO:0000313" key="2">
    <source>
        <dbReference type="EMBL" id="AZG44457.1"/>
    </source>
</evidence>